<accession>A0A1N7QE28</accession>
<dbReference type="STRING" id="373668.SAMN05421786_10938"/>
<organism evidence="1 2">
    <name type="scientific">Chryseobacterium ureilyticum</name>
    <dbReference type="NCBI Taxonomy" id="373668"/>
    <lineage>
        <taxon>Bacteria</taxon>
        <taxon>Pseudomonadati</taxon>
        <taxon>Bacteroidota</taxon>
        <taxon>Flavobacteriia</taxon>
        <taxon>Flavobacteriales</taxon>
        <taxon>Weeksellaceae</taxon>
        <taxon>Chryseobacterium group</taxon>
        <taxon>Chryseobacterium</taxon>
    </lineage>
</organism>
<dbReference type="EMBL" id="FTOL01000009">
    <property type="protein sequence ID" value="SIT21009.1"/>
    <property type="molecule type" value="Genomic_DNA"/>
</dbReference>
<dbReference type="RefSeq" id="WP_139329324.1">
    <property type="nucleotide sequence ID" value="NZ_FTOL01000009.1"/>
</dbReference>
<dbReference type="Proteomes" id="UP000186744">
    <property type="component" value="Unassembled WGS sequence"/>
</dbReference>
<evidence type="ECO:0000313" key="2">
    <source>
        <dbReference type="Proteomes" id="UP000186744"/>
    </source>
</evidence>
<dbReference type="OrthoDB" id="9863364at2"/>
<reference evidence="2" key="1">
    <citation type="submission" date="2017-01" db="EMBL/GenBank/DDBJ databases">
        <authorList>
            <person name="Varghese N."/>
            <person name="Submissions S."/>
        </authorList>
    </citation>
    <scope>NUCLEOTIDE SEQUENCE [LARGE SCALE GENOMIC DNA]</scope>
    <source>
        <strain evidence="2">DSM 18017</strain>
    </source>
</reference>
<dbReference type="AlphaFoldDB" id="A0A1N7QE28"/>
<evidence type="ECO:0000313" key="1">
    <source>
        <dbReference type="EMBL" id="SIT21009.1"/>
    </source>
</evidence>
<proteinExistence type="predicted"/>
<sequence length="115" mass="13135">MEAVLEKAKDLGVKGAKEFVTLNANNVSFSGGDQGGVYKTLDISQSILENILLGKIRRLDNLQKKIEDQNRIDDQTYMKSNQSYKSSLNYMLLYKSQYDEKIGDDIYIIETIFIK</sequence>
<protein>
    <submittedName>
        <fullName evidence="1">Uncharacterized protein</fullName>
    </submittedName>
</protein>
<name>A0A1N7QE28_9FLAO</name>
<keyword evidence="2" id="KW-1185">Reference proteome</keyword>
<gene>
    <name evidence="1" type="ORF">SAMN05421786_10938</name>
</gene>